<evidence type="ECO:0000256" key="2">
    <source>
        <dbReference type="SAM" id="Phobius"/>
    </source>
</evidence>
<feature type="region of interest" description="Disordered" evidence="1">
    <location>
        <begin position="336"/>
        <end position="373"/>
    </location>
</feature>
<sequence>MKQRAKRSTLFWVIAISVAVHVIAGAIFAGLKIYRYTEPPEATFESPPPARRMAQANVEYRVAMQQLQQQSARPPGQTAGAMDSLLEQSLESFDSPGGAFGTSALGGTPVVVGAGAGRGRGLGRIGGGGGSLAIGVSAVDFFGIKKQGERVCFIVDAGASMVEPERGDLPGYERVKAELVAMVEGLSPGTFFNIVVFERGVDLYAPRMVVATRDNTSQVADWIAPYWRLVDGKIKERGTFRKNYEPELVDWEGAGGTSRMDLALAAALEQRADLIFMITDGTPSIRLARKEAEDQTWRRRVEGYEEARARYEASERGKREMAAYEQERAVWQAARDREKAEREAKGLPPVVREGGNRGAPSRPGPSRPSRPTEYAELDDLQRWVRRRATTLYESGGSALPSLNLVGYSPNARGTATIEVLAKTFPDGTSRVIGAFAAGGTP</sequence>
<evidence type="ECO:0000313" key="4">
    <source>
        <dbReference type="Proteomes" id="UP000738431"/>
    </source>
</evidence>
<evidence type="ECO:0008006" key="5">
    <source>
        <dbReference type="Google" id="ProtNLM"/>
    </source>
</evidence>
<keyword evidence="2" id="KW-1133">Transmembrane helix</keyword>
<evidence type="ECO:0000313" key="3">
    <source>
        <dbReference type="EMBL" id="WRQ86587.1"/>
    </source>
</evidence>
<feature type="compositionally biased region" description="Basic and acidic residues" evidence="1">
    <location>
        <begin position="336"/>
        <end position="345"/>
    </location>
</feature>
<keyword evidence="4" id="KW-1185">Reference proteome</keyword>
<dbReference type="SUPFAM" id="SSF53300">
    <property type="entry name" value="vWA-like"/>
    <property type="match status" value="1"/>
</dbReference>
<reference evidence="3 4" key="1">
    <citation type="submission" date="2023-12" db="EMBL/GenBank/DDBJ databases">
        <title>Description of an unclassified Opitutus bacterium of Verrucomicrobiota.</title>
        <authorList>
            <person name="Zhang D.-F."/>
        </authorList>
    </citation>
    <scope>NUCLEOTIDE SEQUENCE [LARGE SCALE GENOMIC DNA]</scope>
    <source>
        <strain evidence="3 4">WL0086</strain>
    </source>
</reference>
<evidence type="ECO:0000256" key="1">
    <source>
        <dbReference type="SAM" id="MobiDB-lite"/>
    </source>
</evidence>
<dbReference type="RefSeq" id="WP_221033048.1">
    <property type="nucleotide sequence ID" value="NZ_CP139781.1"/>
</dbReference>
<dbReference type="InterPro" id="IPR036465">
    <property type="entry name" value="vWFA_dom_sf"/>
</dbReference>
<protein>
    <recommendedName>
        <fullName evidence="5">VWFA domain-containing protein</fullName>
    </recommendedName>
</protein>
<organism evidence="3 4">
    <name type="scientific">Actomonas aquatica</name>
    <dbReference type="NCBI Taxonomy" id="2866162"/>
    <lineage>
        <taxon>Bacteria</taxon>
        <taxon>Pseudomonadati</taxon>
        <taxon>Verrucomicrobiota</taxon>
        <taxon>Opitutia</taxon>
        <taxon>Opitutales</taxon>
        <taxon>Opitutaceae</taxon>
        <taxon>Actomonas</taxon>
    </lineage>
</organism>
<keyword evidence="2" id="KW-0472">Membrane</keyword>
<keyword evidence="2" id="KW-0812">Transmembrane</keyword>
<dbReference type="EMBL" id="CP139781">
    <property type="protein sequence ID" value="WRQ86587.1"/>
    <property type="molecule type" value="Genomic_DNA"/>
</dbReference>
<proteinExistence type="predicted"/>
<name>A0ABZ1C5F7_9BACT</name>
<dbReference type="Proteomes" id="UP000738431">
    <property type="component" value="Chromosome"/>
</dbReference>
<gene>
    <name evidence="3" type="ORF">K1X11_017385</name>
</gene>
<dbReference type="Gene3D" id="3.40.50.410">
    <property type="entry name" value="von Willebrand factor, type A domain"/>
    <property type="match status" value="1"/>
</dbReference>
<feature type="transmembrane region" description="Helical" evidence="2">
    <location>
        <begin position="9"/>
        <end position="31"/>
    </location>
</feature>
<accession>A0ABZ1C5F7</accession>